<evidence type="ECO:0000313" key="2">
    <source>
        <dbReference type="EMBL" id="KAG0260740.1"/>
    </source>
</evidence>
<reference evidence="2" key="1">
    <citation type="journal article" date="2020" name="Fungal Divers.">
        <title>Resolving the Mortierellaceae phylogeny through synthesis of multi-gene phylogenetics and phylogenomics.</title>
        <authorList>
            <person name="Vandepol N."/>
            <person name="Liber J."/>
            <person name="Desiro A."/>
            <person name="Na H."/>
            <person name="Kennedy M."/>
            <person name="Barry K."/>
            <person name="Grigoriev I.V."/>
            <person name="Miller A.N."/>
            <person name="O'Donnell K."/>
            <person name="Stajich J.E."/>
            <person name="Bonito G."/>
        </authorList>
    </citation>
    <scope>NUCLEOTIDE SEQUENCE</scope>
    <source>
        <strain evidence="2">BC1065</strain>
    </source>
</reference>
<dbReference type="GO" id="GO:0005886">
    <property type="term" value="C:plasma membrane"/>
    <property type="evidence" value="ECO:0007669"/>
    <property type="project" value="TreeGrafter"/>
</dbReference>
<dbReference type="OrthoDB" id="5559077at2759"/>
<name>A0A9P6Q509_9FUNG</name>
<keyword evidence="1" id="KW-0472">Membrane</keyword>
<sequence>MLHDTDSKVSVHETPATYESELQSIKVVPMSRQSSIRDIKPTKMSILDNVFFCALLCVIGGVATASQGAINSTLGRFIGQGLSSTIVFTVGAATSAVYWMIEVRGRPPANLPTMLAKAPWWAWTGGILGACFVIITILAIPNIGAGTTSAIIVSSKLIAGCIIDHFQLLGVSVHRKYTLWRMLATLVLIGCTVVIAKF</sequence>
<dbReference type="PANTHER" id="PTHR34821:SF2">
    <property type="entry name" value="INNER MEMBRANE PROTEIN YDCZ"/>
    <property type="match status" value="1"/>
</dbReference>
<comment type="caution">
    <text evidence="2">The sequence shown here is derived from an EMBL/GenBank/DDBJ whole genome shotgun (WGS) entry which is preliminary data.</text>
</comment>
<dbReference type="Pfam" id="PF04657">
    <property type="entry name" value="DMT_YdcZ"/>
    <property type="match status" value="1"/>
</dbReference>
<proteinExistence type="predicted"/>
<evidence type="ECO:0008006" key="4">
    <source>
        <dbReference type="Google" id="ProtNLM"/>
    </source>
</evidence>
<dbReference type="InterPro" id="IPR006750">
    <property type="entry name" value="YdcZ"/>
</dbReference>
<keyword evidence="3" id="KW-1185">Reference proteome</keyword>
<dbReference type="EMBL" id="JAAAJB010000239">
    <property type="protein sequence ID" value="KAG0260740.1"/>
    <property type="molecule type" value="Genomic_DNA"/>
</dbReference>
<dbReference type="AlphaFoldDB" id="A0A9P6Q509"/>
<feature type="transmembrane region" description="Helical" evidence="1">
    <location>
        <begin position="77"/>
        <end position="99"/>
    </location>
</feature>
<feature type="transmembrane region" description="Helical" evidence="1">
    <location>
        <begin position="120"/>
        <end position="140"/>
    </location>
</feature>
<dbReference type="Proteomes" id="UP000807716">
    <property type="component" value="Unassembled WGS sequence"/>
</dbReference>
<accession>A0A9P6Q509</accession>
<dbReference type="PANTHER" id="PTHR34821">
    <property type="entry name" value="INNER MEMBRANE PROTEIN YDCZ"/>
    <property type="match status" value="1"/>
</dbReference>
<feature type="transmembrane region" description="Helical" evidence="1">
    <location>
        <begin position="46"/>
        <end position="65"/>
    </location>
</feature>
<gene>
    <name evidence="2" type="ORF">DFQ27_003357</name>
</gene>
<keyword evidence="1" id="KW-0812">Transmembrane</keyword>
<evidence type="ECO:0000313" key="3">
    <source>
        <dbReference type="Proteomes" id="UP000807716"/>
    </source>
</evidence>
<keyword evidence="1" id="KW-1133">Transmembrane helix</keyword>
<evidence type="ECO:0000256" key="1">
    <source>
        <dbReference type="SAM" id="Phobius"/>
    </source>
</evidence>
<organism evidence="2 3">
    <name type="scientific">Actinomortierella ambigua</name>
    <dbReference type="NCBI Taxonomy" id="1343610"/>
    <lineage>
        <taxon>Eukaryota</taxon>
        <taxon>Fungi</taxon>
        <taxon>Fungi incertae sedis</taxon>
        <taxon>Mucoromycota</taxon>
        <taxon>Mortierellomycotina</taxon>
        <taxon>Mortierellomycetes</taxon>
        <taxon>Mortierellales</taxon>
        <taxon>Mortierellaceae</taxon>
        <taxon>Actinomortierella</taxon>
    </lineage>
</organism>
<protein>
    <recommendedName>
        <fullName evidence="4">DMT family transporter</fullName>
    </recommendedName>
</protein>
<feature type="transmembrane region" description="Helical" evidence="1">
    <location>
        <begin position="178"/>
        <end position="196"/>
    </location>
</feature>